<feature type="signal peptide" evidence="1">
    <location>
        <begin position="1"/>
        <end position="15"/>
    </location>
</feature>
<gene>
    <name evidence="2" type="ORF">CAMP_LOCUS18571</name>
</gene>
<proteinExistence type="predicted"/>
<evidence type="ECO:0008006" key="4">
    <source>
        <dbReference type="Google" id="ProtNLM"/>
    </source>
</evidence>
<dbReference type="OrthoDB" id="5868652at2759"/>
<keyword evidence="3" id="KW-1185">Reference proteome</keyword>
<organism evidence="2 3">
    <name type="scientific">Caenorhabditis angaria</name>
    <dbReference type="NCBI Taxonomy" id="860376"/>
    <lineage>
        <taxon>Eukaryota</taxon>
        <taxon>Metazoa</taxon>
        <taxon>Ecdysozoa</taxon>
        <taxon>Nematoda</taxon>
        <taxon>Chromadorea</taxon>
        <taxon>Rhabditida</taxon>
        <taxon>Rhabditina</taxon>
        <taxon>Rhabditomorpha</taxon>
        <taxon>Rhabditoidea</taxon>
        <taxon>Rhabditidae</taxon>
        <taxon>Peloderinae</taxon>
        <taxon>Caenorhabditis</taxon>
    </lineage>
</organism>
<protein>
    <recommendedName>
        <fullName evidence="4">IGFBP N-terminal domain-containing protein</fullName>
    </recommendedName>
</protein>
<dbReference type="EMBL" id="CANHGI010000006">
    <property type="protein sequence ID" value="CAI5455934.1"/>
    <property type="molecule type" value="Genomic_DNA"/>
</dbReference>
<keyword evidence="1" id="KW-0732">Signal</keyword>
<dbReference type="Proteomes" id="UP001152747">
    <property type="component" value="Unassembled WGS sequence"/>
</dbReference>
<accession>A0A9P1N9B1</accession>
<evidence type="ECO:0000313" key="2">
    <source>
        <dbReference type="EMBL" id="CAI5455934.1"/>
    </source>
</evidence>
<sequence length="222" mass="23609">MHFTIILASVSFIFAETTTTETSLVPVVRRWKRHCGNQGCAPTVCQECPQCCGAPQLPPYNPTFNINFSCCGAPRPSPQCCPAMPPPQPKPAVSCCGASPVPSPCCPQPQPPTALICCKQAPVPENPCCQAIAQAPAPKPAVSPCCAAAPSPANPCCQPVQPAPCTCSAPRPVPCRCASIQIPFECPNCDEPAPRCSMYAPMGCSMRRMRRDVHEQILQHIL</sequence>
<feature type="chain" id="PRO_5040401086" description="IGFBP N-terminal domain-containing protein" evidence="1">
    <location>
        <begin position="16"/>
        <end position="222"/>
    </location>
</feature>
<dbReference type="AlphaFoldDB" id="A0A9P1N9B1"/>
<evidence type="ECO:0000313" key="3">
    <source>
        <dbReference type="Proteomes" id="UP001152747"/>
    </source>
</evidence>
<name>A0A9P1N9B1_9PELO</name>
<evidence type="ECO:0000256" key="1">
    <source>
        <dbReference type="SAM" id="SignalP"/>
    </source>
</evidence>
<reference evidence="2" key="1">
    <citation type="submission" date="2022-11" db="EMBL/GenBank/DDBJ databases">
        <authorList>
            <person name="Kikuchi T."/>
        </authorList>
    </citation>
    <scope>NUCLEOTIDE SEQUENCE</scope>
    <source>
        <strain evidence="2">PS1010</strain>
    </source>
</reference>
<comment type="caution">
    <text evidence="2">The sequence shown here is derived from an EMBL/GenBank/DDBJ whole genome shotgun (WGS) entry which is preliminary data.</text>
</comment>